<dbReference type="CDD" id="cd18624">
    <property type="entry name" value="GH32_Fruct1-like"/>
    <property type="match status" value="1"/>
</dbReference>
<dbReference type="SMART" id="SM00640">
    <property type="entry name" value="Glyco_32"/>
    <property type="match status" value="1"/>
</dbReference>
<sequence>MRNRSVAVSALATVLVLACASAVQAEYVEQRPGYHFTPPEDWMNDPNGPMYLNGLYHLFYQSNPFDPWWATMHWGHAVSTDLFHWQHLPIALSPDQTYDANGVFSGSATIIEDGMPVLMYTAVDDSNFETQAVAYPANISDPFLTNWTKPYFNPIVPDGILPDFVDPYNVRDDTTAWNGNGGAWFALIGAKLDYPNTTNVNVSYGGALLVTSAAYGGLSKWEYVKVFHTNTYGGDMWECPDFYPVNRSDPNSLWVMKASANGGDTWATFHYSPASQKLTLASNDIAYDEYQAYDLGWSFYASKSFYDPLIQSQVVFGWLREEDNDATTRGWASAQTVPRVVSLDTDGVSILQNPHPNILSLRSNNVTYTNLPVSSNMPYRLPLIADQADIEFSVSLPYPLPSSEIERVMTPEMVLKRYNMTVSNDSIIYGVNVRVSNGGEESTPLYFAIDPSALSADAIAKAAPASPFIAQFGFTRTSSSQTNQGSTTPINGHVKVDRPTGSQGSITFSMRALVDHSVVEVFVQGGRVRATGRIYPVRADSMFIEVFSEQTIASQSINIKAYQLLDSMPAPPIP</sequence>
<evidence type="ECO:0000256" key="6">
    <source>
        <dbReference type="SAM" id="SignalP"/>
    </source>
</evidence>
<organism evidence="9 10">
    <name type="scientific">Capsaspora owczarzaki (strain ATCC 30864)</name>
    <dbReference type="NCBI Taxonomy" id="595528"/>
    <lineage>
        <taxon>Eukaryota</taxon>
        <taxon>Filasterea</taxon>
        <taxon>Capsaspora</taxon>
    </lineage>
</organism>
<dbReference type="SUPFAM" id="SSF75005">
    <property type="entry name" value="Arabinanase/levansucrase/invertase"/>
    <property type="match status" value="1"/>
</dbReference>
<dbReference type="eggNOG" id="KOG0228">
    <property type="taxonomic scope" value="Eukaryota"/>
</dbReference>
<evidence type="ECO:0000313" key="10">
    <source>
        <dbReference type="Proteomes" id="UP000008743"/>
    </source>
</evidence>
<dbReference type="PhylomeDB" id="A0A0D2X1I3"/>
<gene>
    <name evidence="9" type="ORF">CAOG_002099</name>
</gene>
<dbReference type="FunCoup" id="A0A0D2X1I3">
    <property type="interactions" value="77"/>
</dbReference>
<dbReference type="InterPro" id="IPR050551">
    <property type="entry name" value="Fructan_Metab_Enzymes"/>
</dbReference>
<dbReference type="InterPro" id="IPR013148">
    <property type="entry name" value="Glyco_hydro_32_N"/>
</dbReference>
<evidence type="ECO:0000259" key="7">
    <source>
        <dbReference type="Pfam" id="PF00251"/>
    </source>
</evidence>
<accession>A0A0D2X1I3</accession>
<dbReference type="InParanoid" id="A0A0D2X1I3"/>
<feature type="signal peptide" evidence="6">
    <location>
        <begin position="1"/>
        <end position="25"/>
    </location>
</feature>
<dbReference type="PANTHER" id="PTHR31953">
    <property type="entry name" value="BETA-FRUCTOFURANOSIDASE, INSOLUBLE ISOENZYME CWINV1-RELATED"/>
    <property type="match status" value="1"/>
</dbReference>
<dbReference type="PROSITE" id="PS00609">
    <property type="entry name" value="GLYCOSYL_HYDROL_F32"/>
    <property type="match status" value="1"/>
</dbReference>
<dbReference type="Pfam" id="PF00251">
    <property type="entry name" value="Glyco_hydro_32N"/>
    <property type="match status" value="1"/>
</dbReference>
<dbReference type="Gene3D" id="2.115.10.20">
    <property type="entry name" value="Glycosyl hydrolase domain, family 43"/>
    <property type="match status" value="1"/>
</dbReference>
<dbReference type="InterPro" id="IPR013320">
    <property type="entry name" value="ConA-like_dom_sf"/>
</dbReference>
<name>A0A0D2X1I3_CAPO3</name>
<evidence type="ECO:0000313" key="9">
    <source>
        <dbReference type="EMBL" id="KJE90859.1"/>
    </source>
</evidence>
<comment type="similarity">
    <text evidence="1 4">Belongs to the glycosyl hydrolase 32 family.</text>
</comment>
<dbReference type="RefSeq" id="XP_004348849.1">
    <property type="nucleotide sequence ID" value="XM_004348799.2"/>
</dbReference>
<evidence type="ECO:0000256" key="1">
    <source>
        <dbReference type="ARBA" id="ARBA00009902"/>
    </source>
</evidence>
<reference evidence="10" key="1">
    <citation type="submission" date="2011-02" db="EMBL/GenBank/DDBJ databases">
        <title>The Genome Sequence of Capsaspora owczarzaki ATCC 30864.</title>
        <authorList>
            <person name="Russ C."/>
            <person name="Cuomo C."/>
            <person name="Burger G."/>
            <person name="Gray M.W."/>
            <person name="Holland P.W.H."/>
            <person name="King N."/>
            <person name="Lang F.B.F."/>
            <person name="Roger A.J."/>
            <person name="Ruiz-Trillo I."/>
            <person name="Young S.K."/>
            <person name="Zeng Q."/>
            <person name="Gargeya S."/>
            <person name="Alvarado L."/>
            <person name="Berlin A."/>
            <person name="Chapman S.B."/>
            <person name="Chen Z."/>
            <person name="Freedman E."/>
            <person name="Gellesch M."/>
            <person name="Goldberg J."/>
            <person name="Griggs A."/>
            <person name="Gujja S."/>
            <person name="Heilman E."/>
            <person name="Heiman D."/>
            <person name="Howarth C."/>
            <person name="Mehta T."/>
            <person name="Neiman D."/>
            <person name="Pearson M."/>
            <person name="Roberts A."/>
            <person name="Saif S."/>
            <person name="Shea T."/>
            <person name="Shenoy N."/>
            <person name="Sisk P."/>
            <person name="Stolte C."/>
            <person name="Sykes S."/>
            <person name="White J."/>
            <person name="Yandava C."/>
            <person name="Haas B."/>
            <person name="Nusbaum C."/>
            <person name="Birren B."/>
        </authorList>
    </citation>
    <scope>NUCLEOTIDE SEQUENCE</scope>
    <source>
        <strain evidence="10">ATCC 30864</strain>
    </source>
</reference>
<keyword evidence="10" id="KW-1185">Reference proteome</keyword>
<dbReference type="PROSITE" id="PS51257">
    <property type="entry name" value="PROKAR_LIPOPROTEIN"/>
    <property type="match status" value="1"/>
</dbReference>
<dbReference type="InterPro" id="IPR013189">
    <property type="entry name" value="Glyco_hydro_32_C"/>
</dbReference>
<feature type="domain" description="Glycosyl hydrolase family 32 C-terminal" evidence="8">
    <location>
        <begin position="360"/>
        <end position="559"/>
    </location>
</feature>
<keyword evidence="3 4" id="KW-0326">Glycosidase</keyword>
<feature type="region of interest" description="Disordered" evidence="5">
    <location>
        <begin position="479"/>
        <end position="498"/>
    </location>
</feature>
<evidence type="ECO:0000259" key="8">
    <source>
        <dbReference type="Pfam" id="PF08244"/>
    </source>
</evidence>
<dbReference type="OMA" id="TFYDPIK"/>
<keyword evidence="6" id="KW-0732">Signal</keyword>
<dbReference type="Proteomes" id="UP000008743">
    <property type="component" value="Unassembled WGS sequence"/>
</dbReference>
<dbReference type="AlphaFoldDB" id="A0A0D2X1I3"/>
<dbReference type="EMBL" id="KE346362">
    <property type="protein sequence ID" value="KJE90859.1"/>
    <property type="molecule type" value="Genomic_DNA"/>
</dbReference>
<feature type="chain" id="PRO_5002255421" description="Levanase" evidence="6">
    <location>
        <begin position="26"/>
        <end position="574"/>
    </location>
</feature>
<dbReference type="OrthoDB" id="202537at2759"/>
<proteinExistence type="inferred from homology"/>
<evidence type="ECO:0000256" key="2">
    <source>
        <dbReference type="ARBA" id="ARBA00022801"/>
    </source>
</evidence>
<dbReference type="Pfam" id="PF08244">
    <property type="entry name" value="Glyco_hydro_32C"/>
    <property type="match status" value="1"/>
</dbReference>
<protein>
    <recommendedName>
        <fullName evidence="11">Levanase</fullName>
    </recommendedName>
</protein>
<dbReference type="SUPFAM" id="SSF49899">
    <property type="entry name" value="Concanavalin A-like lectins/glucanases"/>
    <property type="match status" value="1"/>
</dbReference>
<evidence type="ECO:0008006" key="11">
    <source>
        <dbReference type="Google" id="ProtNLM"/>
    </source>
</evidence>
<dbReference type="InterPro" id="IPR001362">
    <property type="entry name" value="Glyco_hydro_32"/>
</dbReference>
<feature type="domain" description="Glycosyl hydrolase family 32 N-terminal" evidence="7">
    <location>
        <begin position="35"/>
        <end position="354"/>
    </location>
</feature>
<evidence type="ECO:0000256" key="3">
    <source>
        <dbReference type="ARBA" id="ARBA00023295"/>
    </source>
</evidence>
<dbReference type="GO" id="GO:0005975">
    <property type="term" value="P:carbohydrate metabolic process"/>
    <property type="evidence" value="ECO:0007669"/>
    <property type="project" value="InterPro"/>
</dbReference>
<feature type="compositionally biased region" description="Low complexity" evidence="5">
    <location>
        <begin position="479"/>
        <end position="488"/>
    </location>
</feature>
<keyword evidence="2 4" id="KW-0378">Hydrolase</keyword>
<dbReference type="STRING" id="595528.A0A0D2X1I3"/>
<dbReference type="InterPro" id="IPR023296">
    <property type="entry name" value="Glyco_hydro_beta-prop_sf"/>
</dbReference>
<dbReference type="Gene3D" id="2.60.120.560">
    <property type="entry name" value="Exo-inulinase, domain 1"/>
    <property type="match status" value="1"/>
</dbReference>
<evidence type="ECO:0000256" key="4">
    <source>
        <dbReference type="RuleBase" id="RU362110"/>
    </source>
</evidence>
<dbReference type="InterPro" id="IPR018053">
    <property type="entry name" value="Glyco_hydro_32_AS"/>
</dbReference>
<evidence type="ECO:0000256" key="5">
    <source>
        <dbReference type="SAM" id="MobiDB-lite"/>
    </source>
</evidence>
<dbReference type="GO" id="GO:0004553">
    <property type="term" value="F:hydrolase activity, hydrolyzing O-glycosyl compounds"/>
    <property type="evidence" value="ECO:0007669"/>
    <property type="project" value="InterPro"/>
</dbReference>